<sequence length="454" mass="48242">MISINWFTQDHRETPASECVVPQPRSLTWQPSPSPLKHVSSTLPYPLVPPSPPLLSPTIWSNLPIELVTHILSYTAFASRADAHALCLVSSAVRRAVLPALYHNVLLRSASQVPAFVSPFTVKQQRPPYYRYPASPRGDNDNVGNGDDGSHSKLLAHIPIYALALALPTKRPSLETALARTAPALAALEHLALTAPLLGAHAHWLRAAPHVRPRTLMLYHLGRPAPVHFGEPFLRGVTHLYTSTLSGFRGTSPASLPELTHVALSTRAAQPAAVIDEVLAGARRLLKTCPNLAILVLSLHAAGSGSGSGSAAAAAAGTAGAGSGGAGSGSSTPAVVSLPASWRVALARQRDPRLHVLPFGLHARTMWRDVVAGADDRSGAPPRDVFACAQAWREAEARGATSVLLRLAAEVAMRNAALDSWKEDEWDLDLMTAPGYVHGRSADEGETDTPAVQW</sequence>
<name>A0ACC0UEU3_9AGAM</name>
<dbReference type="Proteomes" id="UP001207468">
    <property type="component" value="Unassembled WGS sequence"/>
</dbReference>
<reference evidence="1" key="1">
    <citation type="submission" date="2021-03" db="EMBL/GenBank/DDBJ databases">
        <title>Evolutionary priming and transition to the ectomycorrhizal habit in an iconic lineage of mushroom-forming fungi: is preadaptation a requirement?</title>
        <authorList>
            <consortium name="DOE Joint Genome Institute"/>
            <person name="Looney B.P."/>
            <person name="Miyauchi S."/>
            <person name="Morin E."/>
            <person name="Drula E."/>
            <person name="Courty P.E."/>
            <person name="Chicoki N."/>
            <person name="Fauchery L."/>
            <person name="Kohler A."/>
            <person name="Kuo A."/>
            <person name="LaButti K."/>
            <person name="Pangilinan J."/>
            <person name="Lipzen A."/>
            <person name="Riley R."/>
            <person name="Andreopoulos W."/>
            <person name="He G."/>
            <person name="Johnson J."/>
            <person name="Barry K.W."/>
            <person name="Grigoriev I.V."/>
            <person name="Nagy L."/>
            <person name="Hibbett D."/>
            <person name="Henrissat B."/>
            <person name="Matheny P.B."/>
            <person name="Labbe J."/>
            <person name="Martin A.F."/>
        </authorList>
    </citation>
    <scope>NUCLEOTIDE SEQUENCE</scope>
    <source>
        <strain evidence="1">BPL698</strain>
    </source>
</reference>
<proteinExistence type="predicted"/>
<evidence type="ECO:0000313" key="2">
    <source>
        <dbReference type="Proteomes" id="UP001207468"/>
    </source>
</evidence>
<dbReference type="EMBL" id="JAGFNK010000061">
    <property type="protein sequence ID" value="KAI9509574.1"/>
    <property type="molecule type" value="Genomic_DNA"/>
</dbReference>
<accession>A0ACC0UEU3</accession>
<comment type="caution">
    <text evidence="1">The sequence shown here is derived from an EMBL/GenBank/DDBJ whole genome shotgun (WGS) entry which is preliminary data.</text>
</comment>
<protein>
    <submittedName>
        <fullName evidence="1">Uncharacterized protein</fullName>
    </submittedName>
</protein>
<evidence type="ECO:0000313" key="1">
    <source>
        <dbReference type="EMBL" id="KAI9509574.1"/>
    </source>
</evidence>
<gene>
    <name evidence="1" type="ORF">F5148DRAFT_1345502</name>
</gene>
<keyword evidence="2" id="KW-1185">Reference proteome</keyword>
<organism evidence="1 2">
    <name type="scientific">Russula earlei</name>
    <dbReference type="NCBI Taxonomy" id="71964"/>
    <lineage>
        <taxon>Eukaryota</taxon>
        <taxon>Fungi</taxon>
        <taxon>Dikarya</taxon>
        <taxon>Basidiomycota</taxon>
        <taxon>Agaricomycotina</taxon>
        <taxon>Agaricomycetes</taxon>
        <taxon>Russulales</taxon>
        <taxon>Russulaceae</taxon>
        <taxon>Russula</taxon>
    </lineage>
</organism>